<organism evidence="6 7">
    <name type="scientific">Paraclostridium benzoelyticum</name>
    <dbReference type="NCBI Taxonomy" id="1629550"/>
    <lineage>
        <taxon>Bacteria</taxon>
        <taxon>Bacillati</taxon>
        <taxon>Bacillota</taxon>
        <taxon>Clostridia</taxon>
        <taxon>Peptostreptococcales</taxon>
        <taxon>Peptostreptococcaceae</taxon>
        <taxon>Paraclostridium</taxon>
    </lineage>
</organism>
<dbReference type="GO" id="GO:0005524">
    <property type="term" value="F:ATP binding"/>
    <property type="evidence" value="ECO:0007669"/>
    <property type="project" value="UniProtKB-KW"/>
</dbReference>
<dbReference type="RefSeq" id="WP_046823100.1">
    <property type="nucleotide sequence ID" value="NZ_LBBT01000205.1"/>
</dbReference>
<accession>A0A0M3DIM0</accession>
<dbReference type="InterPro" id="IPR017871">
    <property type="entry name" value="ABC_transporter-like_CS"/>
</dbReference>
<feature type="domain" description="ABC transporter" evidence="5">
    <location>
        <begin position="3"/>
        <end position="204"/>
    </location>
</feature>
<proteinExistence type="inferred from homology"/>
<evidence type="ECO:0000256" key="1">
    <source>
        <dbReference type="ARBA" id="ARBA00005417"/>
    </source>
</evidence>
<dbReference type="Pfam" id="PF00005">
    <property type="entry name" value="ABC_tran"/>
    <property type="match status" value="1"/>
</dbReference>
<dbReference type="PROSITE" id="PS00211">
    <property type="entry name" value="ABC_TRANSPORTER_1"/>
    <property type="match status" value="1"/>
</dbReference>
<dbReference type="OrthoDB" id="9806285at2"/>
<dbReference type="AlphaFoldDB" id="A0A0M3DIM0"/>
<dbReference type="GO" id="GO:0055085">
    <property type="term" value="P:transmembrane transport"/>
    <property type="evidence" value="ECO:0007669"/>
    <property type="project" value="UniProtKB-ARBA"/>
</dbReference>
<evidence type="ECO:0000256" key="3">
    <source>
        <dbReference type="ARBA" id="ARBA00022741"/>
    </source>
</evidence>
<dbReference type="PATRIC" id="fig|1629550.3.peg.1407"/>
<dbReference type="PANTHER" id="PTHR43776">
    <property type="entry name" value="TRANSPORT ATP-BINDING PROTEIN"/>
    <property type="match status" value="1"/>
</dbReference>
<dbReference type="EMBL" id="LBBT01000205">
    <property type="protein sequence ID" value="KKY01242.1"/>
    <property type="molecule type" value="Genomic_DNA"/>
</dbReference>
<keyword evidence="4 6" id="KW-0067">ATP-binding</keyword>
<comment type="similarity">
    <text evidence="1">Belongs to the ABC transporter superfamily.</text>
</comment>
<dbReference type="PANTHER" id="PTHR43776:SF7">
    <property type="entry name" value="D,D-DIPEPTIDE TRANSPORT ATP-BINDING PROTEIN DDPF-RELATED"/>
    <property type="match status" value="1"/>
</dbReference>
<evidence type="ECO:0000259" key="5">
    <source>
        <dbReference type="PROSITE" id="PS50893"/>
    </source>
</evidence>
<keyword evidence="2" id="KW-0813">Transport</keyword>
<dbReference type="InterPro" id="IPR003593">
    <property type="entry name" value="AAA+_ATPase"/>
</dbReference>
<dbReference type="SUPFAM" id="SSF52540">
    <property type="entry name" value="P-loop containing nucleoside triphosphate hydrolases"/>
    <property type="match status" value="1"/>
</dbReference>
<keyword evidence="3" id="KW-0547">Nucleotide-binding</keyword>
<keyword evidence="7" id="KW-1185">Reference proteome</keyword>
<dbReference type="Gene3D" id="3.40.50.300">
    <property type="entry name" value="P-loop containing nucleotide triphosphate hydrolases"/>
    <property type="match status" value="1"/>
</dbReference>
<dbReference type="InterPro" id="IPR027417">
    <property type="entry name" value="P-loop_NTPase"/>
</dbReference>
<evidence type="ECO:0000313" key="6">
    <source>
        <dbReference type="EMBL" id="KKY01242.1"/>
    </source>
</evidence>
<reference evidence="6 7" key="1">
    <citation type="submission" date="2015-04" db="EMBL/GenBank/DDBJ databases">
        <title>Microcin producing Clostridium sp. JC272T.</title>
        <authorList>
            <person name="Jyothsna T."/>
            <person name="Sasikala C."/>
            <person name="Ramana C."/>
        </authorList>
    </citation>
    <scope>NUCLEOTIDE SEQUENCE [LARGE SCALE GENOMIC DNA]</scope>
    <source>
        <strain evidence="6 7">JC272</strain>
    </source>
</reference>
<dbReference type="SMART" id="SM00382">
    <property type="entry name" value="AAA"/>
    <property type="match status" value="1"/>
</dbReference>
<comment type="caution">
    <text evidence="6">The sequence shown here is derived from an EMBL/GenBank/DDBJ whole genome shotgun (WGS) entry which is preliminary data.</text>
</comment>
<dbReference type="InterPro" id="IPR003439">
    <property type="entry name" value="ABC_transporter-like_ATP-bd"/>
</dbReference>
<dbReference type="PROSITE" id="PS50893">
    <property type="entry name" value="ABC_TRANSPORTER_2"/>
    <property type="match status" value="1"/>
</dbReference>
<name>A0A0M3DIM0_9FIRM</name>
<protein>
    <submittedName>
        <fullName evidence="6">Nickel ABC transporter ATP-binding protein</fullName>
    </submittedName>
</protein>
<evidence type="ECO:0000256" key="2">
    <source>
        <dbReference type="ARBA" id="ARBA00022448"/>
    </source>
</evidence>
<evidence type="ECO:0000256" key="4">
    <source>
        <dbReference type="ARBA" id="ARBA00022840"/>
    </source>
</evidence>
<dbReference type="GO" id="GO:0016887">
    <property type="term" value="F:ATP hydrolysis activity"/>
    <property type="evidence" value="ECO:0007669"/>
    <property type="project" value="InterPro"/>
</dbReference>
<gene>
    <name evidence="6" type="ORF">VN21_09785</name>
</gene>
<sequence length="204" mass="23376">MQLKAKDISFKYKNSNTYVLKNVDFEINSGEIVGLVAPSGFGKTTLAKILAGYENSYTGNVKIEGINKKNKYNPVQLIFQHPEKAVNPKWKMSQILTESFNPPKELLDYIGIKYEWLNRYPNELSGGELQRFCVIRALSKDTKFLIADEMTTMLDAITQAQIWNVVLDYIKKNNIGLIVISHEKALIQRICDRVVNLEKFKLKI</sequence>
<dbReference type="Proteomes" id="UP000034407">
    <property type="component" value="Unassembled WGS sequence"/>
</dbReference>
<dbReference type="InterPro" id="IPR050319">
    <property type="entry name" value="ABC_transp_ATP-bind"/>
</dbReference>
<evidence type="ECO:0000313" key="7">
    <source>
        <dbReference type="Proteomes" id="UP000034407"/>
    </source>
</evidence>